<dbReference type="GO" id="GO:0016746">
    <property type="term" value="F:acyltransferase activity"/>
    <property type="evidence" value="ECO:0007669"/>
    <property type="project" value="UniProtKB-KW"/>
</dbReference>
<accession>A0ABW0XFE5</accession>
<protein>
    <submittedName>
        <fullName evidence="5">GNAT family N-acetyltransferase</fullName>
        <ecNumber evidence="5">2.3.-.-</ecNumber>
    </submittedName>
</protein>
<dbReference type="EMBL" id="JBHSOF010000052">
    <property type="protein sequence ID" value="MFC5667186.1"/>
    <property type="molecule type" value="Genomic_DNA"/>
</dbReference>
<feature type="domain" description="N-acetyltransferase" evidence="4">
    <location>
        <begin position="25"/>
        <end position="173"/>
    </location>
</feature>
<dbReference type="CDD" id="cd04301">
    <property type="entry name" value="NAT_SF"/>
    <property type="match status" value="1"/>
</dbReference>
<organism evidence="5 6">
    <name type="scientific">Kitasatospora misakiensis</name>
    <dbReference type="NCBI Taxonomy" id="67330"/>
    <lineage>
        <taxon>Bacteria</taxon>
        <taxon>Bacillati</taxon>
        <taxon>Actinomycetota</taxon>
        <taxon>Actinomycetes</taxon>
        <taxon>Kitasatosporales</taxon>
        <taxon>Streptomycetaceae</taxon>
        <taxon>Kitasatospora</taxon>
    </lineage>
</organism>
<evidence type="ECO:0000313" key="6">
    <source>
        <dbReference type="Proteomes" id="UP001595975"/>
    </source>
</evidence>
<keyword evidence="2 5" id="KW-0012">Acyltransferase</keyword>
<feature type="region of interest" description="Disordered" evidence="3">
    <location>
        <begin position="1"/>
        <end position="23"/>
    </location>
</feature>
<dbReference type="InterPro" id="IPR016181">
    <property type="entry name" value="Acyl_CoA_acyltransferase"/>
</dbReference>
<dbReference type="Proteomes" id="UP001595975">
    <property type="component" value="Unassembled WGS sequence"/>
</dbReference>
<dbReference type="EC" id="2.3.-.-" evidence="5"/>
<dbReference type="Gene3D" id="3.40.630.30">
    <property type="match status" value="1"/>
</dbReference>
<sequence>MPATTPATTPATHSAGPKDTVRPGAAIRPATAADLPALAELCAAHADFERAGPVPADLAARLEPVLFSARPRAWCLVVDRGGELIGYATFSREFSTWQAADYLHLDCLFVTEAHRGAGWGRVLLDAVQDAAAALGVAELQWQTPDWNTDAIRFYQRAGARARPKVRFSLPAAR</sequence>
<dbReference type="InterPro" id="IPR051016">
    <property type="entry name" value="Diverse_Substrate_AcTransf"/>
</dbReference>
<keyword evidence="6" id="KW-1185">Reference proteome</keyword>
<evidence type="ECO:0000256" key="1">
    <source>
        <dbReference type="ARBA" id="ARBA00022679"/>
    </source>
</evidence>
<dbReference type="SUPFAM" id="SSF55729">
    <property type="entry name" value="Acyl-CoA N-acyltransferases (Nat)"/>
    <property type="match status" value="1"/>
</dbReference>
<evidence type="ECO:0000256" key="2">
    <source>
        <dbReference type="ARBA" id="ARBA00023315"/>
    </source>
</evidence>
<dbReference type="PROSITE" id="PS51186">
    <property type="entry name" value="GNAT"/>
    <property type="match status" value="1"/>
</dbReference>
<evidence type="ECO:0000313" key="5">
    <source>
        <dbReference type="EMBL" id="MFC5667186.1"/>
    </source>
</evidence>
<keyword evidence="1 5" id="KW-0808">Transferase</keyword>
<dbReference type="PANTHER" id="PTHR10545">
    <property type="entry name" value="DIAMINE N-ACETYLTRANSFERASE"/>
    <property type="match status" value="1"/>
</dbReference>
<proteinExistence type="predicted"/>
<dbReference type="InterPro" id="IPR000182">
    <property type="entry name" value="GNAT_dom"/>
</dbReference>
<name>A0ABW0XFE5_9ACTN</name>
<comment type="caution">
    <text evidence="5">The sequence shown here is derived from an EMBL/GenBank/DDBJ whole genome shotgun (WGS) entry which is preliminary data.</text>
</comment>
<dbReference type="Pfam" id="PF00583">
    <property type="entry name" value="Acetyltransf_1"/>
    <property type="match status" value="1"/>
</dbReference>
<gene>
    <name evidence="5" type="ORF">ACFP3U_30000</name>
</gene>
<dbReference type="RefSeq" id="WP_380228865.1">
    <property type="nucleotide sequence ID" value="NZ_JBHSOF010000052.1"/>
</dbReference>
<feature type="compositionally biased region" description="Low complexity" evidence="3">
    <location>
        <begin position="1"/>
        <end position="12"/>
    </location>
</feature>
<reference evidence="6" key="1">
    <citation type="journal article" date="2019" name="Int. J. Syst. Evol. Microbiol.">
        <title>The Global Catalogue of Microorganisms (GCM) 10K type strain sequencing project: providing services to taxonomists for standard genome sequencing and annotation.</title>
        <authorList>
            <consortium name="The Broad Institute Genomics Platform"/>
            <consortium name="The Broad Institute Genome Sequencing Center for Infectious Disease"/>
            <person name="Wu L."/>
            <person name="Ma J."/>
        </authorList>
    </citation>
    <scope>NUCLEOTIDE SEQUENCE [LARGE SCALE GENOMIC DNA]</scope>
    <source>
        <strain evidence="6">CGMCC 4.1437</strain>
    </source>
</reference>
<evidence type="ECO:0000256" key="3">
    <source>
        <dbReference type="SAM" id="MobiDB-lite"/>
    </source>
</evidence>
<evidence type="ECO:0000259" key="4">
    <source>
        <dbReference type="PROSITE" id="PS51186"/>
    </source>
</evidence>
<dbReference type="PANTHER" id="PTHR10545:SF29">
    <property type="entry name" value="GH14572P-RELATED"/>
    <property type="match status" value="1"/>
</dbReference>